<dbReference type="GO" id="GO:0001732">
    <property type="term" value="P:formation of cytoplasmic translation initiation complex"/>
    <property type="evidence" value="ECO:0007669"/>
    <property type="project" value="TreeGrafter"/>
</dbReference>
<dbReference type="Pfam" id="PF01873">
    <property type="entry name" value="eIF-5_eIF-2B"/>
    <property type="match status" value="1"/>
</dbReference>
<dbReference type="InterPro" id="IPR016189">
    <property type="entry name" value="Transl_init_fac_IF2/IF5_N"/>
</dbReference>
<dbReference type="PANTHER" id="PTHR23001:SF7">
    <property type="entry name" value="EUKARYOTIC TRANSLATION INITIATION FACTOR 5"/>
    <property type="match status" value="1"/>
</dbReference>
<evidence type="ECO:0000256" key="2">
    <source>
        <dbReference type="ARBA" id="ARBA00022540"/>
    </source>
</evidence>
<evidence type="ECO:0000256" key="3">
    <source>
        <dbReference type="ARBA" id="ARBA00022741"/>
    </source>
</evidence>
<proteinExistence type="inferred from homology"/>
<dbReference type="RefSeq" id="XP_008073475.1">
    <property type="nucleotide sequence ID" value="XM_008075284.1"/>
</dbReference>
<dbReference type="SUPFAM" id="SSF75689">
    <property type="entry name" value="Zinc-binding domain of translation initiation factor 2 beta"/>
    <property type="match status" value="1"/>
</dbReference>
<keyword evidence="8" id="KW-1185">Reference proteome</keyword>
<dbReference type="PANTHER" id="PTHR23001">
    <property type="entry name" value="EUKARYOTIC TRANSLATION INITIATION FACTOR"/>
    <property type="match status" value="1"/>
</dbReference>
<comment type="similarity">
    <text evidence="1">Belongs to the eIF-2-beta/eIF-5 family.</text>
</comment>
<dbReference type="InterPro" id="IPR002735">
    <property type="entry name" value="Transl_init_fac_IF2/IF5_dom"/>
</dbReference>
<evidence type="ECO:0000256" key="4">
    <source>
        <dbReference type="ARBA" id="ARBA00022917"/>
    </source>
</evidence>
<dbReference type="GO" id="GO:0005525">
    <property type="term" value="F:GTP binding"/>
    <property type="evidence" value="ECO:0007669"/>
    <property type="project" value="UniProtKB-KW"/>
</dbReference>
<feature type="domain" description="Translation initiation factor IF2/IF5" evidence="6">
    <location>
        <begin position="13"/>
        <end position="124"/>
    </location>
</feature>
<dbReference type="GO" id="GO:0071074">
    <property type="term" value="F:eukaryotic initiation factor eIF2 binding"/>
    <property type="evidence" value="ECO:0007669"/>
    <property type="project" value="TreeGrafter"/>
</dbReference>
<dbReference type="InterPro" id="IPR016190">
    <property type="entry name" value="Transl_init_fac_IF2/IF5_Zn-bd"/>
</dbReference>
<evidence type="ECO:0000313" key="8">
    <source>
        <dbReference type="Proteomes" id="UP000011081"/>
    </source>
</evidence>
<keyword evidence="5" id="KW-0342">GTP-binding</keyword>
<dbReference type="AlphaFoldDB" id="L2GY62"/>
<evidence type="ECO:0000256" key="1">
    <source>
        <dbReference type="ARBA" id="ARBA00010397"/>
    </source>
</evidence>
<evidence type="ECO:0000259" key="6">
    <source>
        <dbReference type="SMART" id="SM00653"/>
    </source>
</evidence>
<organism evidence="7 8">
    <name type="scientific">Vavraia culicis (isolate floridensis)</name>
    <name type="common">Microsporidian parasite</name>
    <dbReference type="NCBI Taxonomy" id="948595"/>
    <lineage>
        <taxon>Eukaryota</taxon>
        <taxon>Fungi</taxon>
        <taxon>Fungi incertae sedis</taxon>
        <taxon>Microsporidia</taxon>
        <taxon>Pleistophoridae</taxon>
        <taxon>Vavraia</taxon>
    </lineage>
</organism>
<keyword evidence="3" id="KW-0547">Nucleotide-binding</keyword>
<dbReference type="GO" id="GO:0005829">
    <property type="term" value="C:cytosol"/>
    <property type="evidence" value="ECO:0007669"/>
    <property type="project" value="TreeGrafter"/>
</dbReference>
<dbReference type="InParanoid" id="L2GY62"/>
<accession>L2GY62</accession>
<dbReference type="Gene3D" id="2.20.25.350">
    <property type="match status" value="1"/>
</dbReference>
<sequence length="294" mass="34313">MLIPINRNTHDPFYRYKMPQLITKQQGKSKNVKTVLVNIGQISNALKRKEVLLQQFILYELSVNSMAKDSMFMLKGDYAASEIQDIVYEFIGLLVQCKECDNPETEMGVEGDEVSLCCYACGCRRVVESNHRIMNYVRKNPEVAEYKCYGEYDDRNEGVHDEDKSVQKDEDALSLEHDVLQSLNENFSSFYMSHLPLKHRIIKASFNTLINDRGRLNVYEKVFRQDEEALTLFFENLEVYLVENDKIKEMKVILDSLPFLDGADFNYFKKKSKVVDKKASVRIRNTLLNYINYK</sequence>
<dbReference type="SUPFAM" id="SSF100966">
    <property type="entry name" value="Translation initiation factor 2 beta, aIF2beta, N-terminal domain"/>
    <property type="match status" value="1"/>
</dbReference>
<name>L2GY62_VAVCU</name>
<gene>
    <name evidence="7" type="ORF">VCUG_00453</name>
</gene>
<reference evidence="8" key="1">
    <citation type="submission" date="2011-03" db="EMBL/GenBank/DDBJ databases">
        <title>The genome sequence of Vavraia culicis strain floridensis.</title>
        <authorList>
            <consortium name="The Broad Institute Genome Sequencing Platform"/>
            <person name="Cuomo C."/>
            <person name="Becnel J."/>
            <person name="Sanscrainte N."/>
            <person name="Young S.K."/>
            <person name="Zeng Q."/>
            <person name="Gargeya S."/>
            <person name="Fitzgerald M."/>
            <person name="Haas B."/>
            <person name="Abouelleil A."/>
            <person name="Alvarado L."/>
            <person name="Arachchi H.M."/>
            <person name="Berlin A."/>
            <person name="Chapman S.B."/>
            <person name="Gearin G."/>
            <person name="Goldberg J."/>
            <person name="Griggs A."/>
            <person name="Gujja S."/>
            <person name="Hansen M."/>
            <person name="Heiman D."/>
            <person name="Howarth C."/>
            <person name="Larimer J."/>
            <person name="Lui A."/>
            <person name="MacDonald P.J.P."/>
            <person name="McCowen C."/>
            <person name="Montmayeur A."/>
            <person name="Murphy C."/>
            <person name="Neiman D."/>
            <person name="Pearson M."/>
            <person name="Priest M."/>
            <person name="Roberts A."/>
            <person name="Saif S."/>
            <person name="Shea T."/>
            <person name="Sisk P."/>
            <person name="Stolte C."/>
            <person name="Sykes S."/>
            <person name="Wortman J."/>
            <person name="Nusbaum C."/>
            <person name="Birren B."/>
        </authorList>
    </citation>
    <scope>NUCLEOTIDE SEQUENCE [LARGE SCALE GENOMIC DNA]</scope>
    <source>
        <strain evidence="8">floridensis</strain>
    </source>
</reference>
<dbReference type="HOGENOM" id="CLU_088630_0_0_1"/>
<dbReference type="VEuPathDB" id="MicrosporidiaDB:VCUG_00453"/>
<evidence type="ECO:0000256" key="5">
    <source>
        <dbReference type="ARBA" id="ARBA00023134"/>
    </source>
</evidence>
<dbReference type="Gene3D" id="3.30.30.170">
    <property type="match status" value="1"/>
</dbReference>
<dbReference type="GeneID" id="19878340"/>
<dbReference type="GO" id="GO:0005092">
    <property type="term" value="F:GDP-dissociation inhibitor activity"/>
    <property type="evidence" value="ECO:0007669"/>
    <property type="project" value="TreeGrafter"/>
</dbReference>
<dbReference type="InterPro" id="IPR045196">
    <property type="entry name" value="IF2/IF5"/>
</dbReference>
<keyword evidence="2" id="KW-0396">Initiation factor</keyword>
<dbReference type="OrthoDB" id="10250831at2759"/>
<dbReference type="GO" id="GO:0003743">
    <property type="term" value="F:translation initiation factor activity"/>
    <property type="evidence" value="ECO:0007669"/>
    <property type="project" value="UniProtKB-KW"/>
</dbReference>
<dbReference type="STRING" id="948595.L2GY62"/>
<dbReference type="EMBL" id="GL877408">
    <property type="protein sequence ID" value="ELA48030.1"/>
    <property type="molecule type" value="Genomic_DNA"/>
</dbReference>
<protein>
    <recommendedName>
        <fullName evidence="6">Translation initiation factor IF2/IF5 domain-containing protein</fullName>
    </recommendedName>
</protein>
<dbReference type="Proteomes" id="UP000011081">
    <property type="component" value="Unassembled WGS sequence"/>
</dbReference>
<dbReference type="SMART" id="SM00653">
    <property type="entry name" value="eIF2B_5"/>
    <property type="match status" value="1"/>
</dbReference>
<evidence type="ECO:0000313" key="7">
    <source>
        <dbReference type="EMBL" id="ELA48030.1"/>
    </source>
</evidence>
<keyword evidence="4" id="KW-0648">Protein biosynthesis</keyword>
<dbReference type="OMA" id="ESNHRIM"/>